<gene>
    <name evidence="1" type="ORF">G2W53_043979</name>
</gene>
<protein>
    <submittedName>
        <fullName evidence="1">Uncharacterized protein</fullName>
    </submittedName>
</protein>
<evidence type="ECO:0000313" key="1">
    <source>
        <dbReference type="EMBL" id="KAF7804868.1"/>
    </source>
</evidence>
<comment type="caution">
    <text evidence="1">The sequence shown here is derived from an EMBL/GenBank/DDBJ whole genome shotgun (WGS) entry which is preliminary data.</text>
</comment>
<dbReference type="AlphaFoldDB" id="A0A834SLM7"/>
<dbReference type="EMBL" id="JAAIUW010000013">
    <property type="protein sequence ID" value="KAF7804868.1"/>
    <property type="molecule type" value="Genomic_DNA"/>
</dbReference>
<name>A0A834SLM7_9FABA</name>
<evidence type="ECO:0000313" key="2">
    <source>
        <dbReference type="Proteomes" id="UP000634136"/>
    </source>
</evidence>
<sequence>MGEQSKDVHKYHQVITQLCVHACVGRLEGEDDEYVYF</sequence>
<organism evidence="1 2">
    <name type="scientific">Senna tora</name>
    <dbReference type="NCBI Taxonomy" id="362788"/>
    <lineage>
        <taxon>Eukaryota</taxon>
        <taxon>Viridiplantae</taxon>
        <taxon>Streptophyta</taxon>
        <taxon>Embryophyta</taxon>
        <taxon>Tracheophyta</taxon>
        <taxon>Spermatophyta</taxon>
        <taxon>Magnoliopsida</taxon>
        <taxon>eudicotyledons</taxon>
        <taxon>Gunneridae</taxon>
        <taxon>Pentapetalae</taxon>
        <taxon>rosids</taxon>
        <taxon>fabids</taxon>
        <taxon>Fabales</taxon>
        <taxon>Fabaceae</taxon>
        <taxon>Caesalpinioideae</taxon>
        <taxon>Cassia clade</taxon>
        <taxon>Senna</taxon>
    </lineage>
</organism>
<reference evidence="1" key="1">
    <citation type="submission" date="2020-09" db="EMBL/GenBank/DDBJ databases">
        <title>Genome-Enabled Discovery of Anthraquinone Biosynthesis in Senna tora.</title>
        <authorList>
            <person name="Kang S.-H."/>
            <person name="Pandey R.P."/>
            <person name="Lee C.-M."/>
            <person name="Sim J.-S."/>
            <person name="Jeong J.-T."/>
            <person name="Choi B.-S."/>
            <person name="Jung M."/>
            <person name="Ginzburg D."/>
            <person name="Zhao K."/>
            <person name="Won S.Y."/>
            <person name="Oh T.-J."/>
            <person name="Yu Y."/>
            <person name="Kim N.-H."/>
            <person name="Lee O.R."/>
            <person name="Lee T.-H."/>
            <person name="Bashyal P."/>
            <person name="Kim T.-S."/>
            <person name="Lee W.-H."/>
            <person name="Kawkins C."/>
            <person name="Kim C.-K."/>
            <person name="Kim J.S."/>
            <person name="Ahn B.O."/>
            <person name="Rhee S.Y."/>
            <person name="Sohng J.K."/>
        </authorList>
    </citation>
    <scope>NUCLEOTIDE SEQUENCE</scope>
    <source>
        <tissue evidence="1">Leaf</tissue>
    </source>
</reference>
<proteinExistence type="predicted"/>
<accession>A0A834SLM7</accession>
<dbReference type="Proteomes" id="UP000634136">
    <property type="component" value="Unassembled WGS sequence"/>
</dbReference>
<keyword evidence="2" id="KW-1185">Reference proteome</keyword>